<keyword evidence="3" id="KW-0732">Signal</keyword>
<comment type="caution">
    <text evidence="5">The sequence shown here is derived from an EMBL/GenBank/DDBJ whole genome shotgun (WGS) entry which is preliminary data.</text>
</comment>
<evidence type="ECO:0000256" key="1">
    <source>
        <dbReference type="ARBA" id="ARBA00004196"/>
    </source>
</evidence>
<dbReference type="AlphaFoldDB" id="A0A4U1IEZ3"/>
<sequence>MNIRELFIALGFACIIGVGLAPRIADAEDRATDRPKIGVAMASFDDNFLILLREAASREARQRGWKPVFVDARGDAKLQTTEIAKLVTEEHVAALVVRPVDSNATAEATEIARRAGVPVVYFNLRPVEPMGRGAAYVGSDNLEAGRLQGEYVVQRLNGKGNIAIMVGPAGSEDAVQRTLGVKRAIARVTGMHVVAEEVGNWRRDLGLDIMKRWLAEQKDIQAVVANNDEMAIGAVIALRKAGKDPRSLLIVGVDATPDALAQMDKGAIGATVLQDAKGQGGGAVDLAIRMKSGDAGVPDNVDVPFKLVTPDNYKAFLDY</sequence>
<dbReference type="PANTHER" id="PTHR46847">
    <property type="entry name" value="D-ALLOSE-BINDING PERIPLASMIC PROTEIN-RELATED"/>
    <property type="match status" value="1"/>
</dbReference>
<reference evidence="5 6" key="1">
    <citation type="submission" date="2019-04" db="EMBL/GenBank/DDBJ databases">
        <title>Trinickia sp. 7GSK02, isolated from subtropical forest soil.</title>
        <authorList>
            <person name="Gao Z.-H."/>
            <person name="Qiu L.-H."/>
        </authorList>
    </citation>
    <scope>NUCLEOTIDE SEQUENCE [LARGE SCALE GENOMIC DNA]</scope>
    <source>
        <strain evidence="5 6">7GSK02</strain>
    </source>
</reference>
<dbReference type="Proteomes" id="UP000305539">
    <property type="component" value="Unassembled WGS sequence"/>
</dbReference>
<evidence type="ECO:0000259" key="4">
    <source>
        <dbReference type="Pfam" id="PF13407"/>
    </source>
</evidence>
<dbReference type="InterPro" id="IPR025997">
    <property type="entry name" value="SBP_2_dom"/>
</dbReference>
<proteinExistence type="inferred from homology"/>
<organism evidence="5 6">
    <name type="scientific">Trinickia terrae</name>
    <dbReference type="NCBI Taxonomy" id="2571161"/>
    <lineage>
        <taxon>Bacteria</taxon>
        <taxon>Pseudomonadati</taxon>
        <taxon>Pseudomonadota</taxon>
        <taxon>Betaproteobacteria</taxon>
        <taxon>Burkholderiales</taxon>
        <taxon>Burkholderiaceae</taxon>
        <taxon>Trinickia</taxon>
    </lineage>
</organism>
<accession>A0A4U1IEZ3</accession>
<evidence type="ECO:0000313" key="5">
    <source>
        <dbReference type="EMBL" id="TKC92284.1"/>
    </source>
</evidence>
<dbReference type="Gene3D" id="3.40.50.2300">
    <property type="match status" value="2"/>
</dbReference>
<dbReference type="RefSeq" id="WP_136892065.1">
    <property type="nucleotide sequence ID" value="NZ_SWJE01000001.1"/>
</dbReference>
<name>A0A4U1IEZ3_9BURK</name>
<comment type="subcellular location">
    <subcellularLocation>
        <location evidence="1">Cell envelope</location>
    </subcellularLocation>
</comment>
<feature type="domain" description="Periplasmic binding protein" evidence="4">
    <location>
        <begin position="37"/>
        <end position="293"/>
    </location>
</feature>
<dbReference type="GO" id="GO:0030246">
    <property type="term" value="F:carbohydrate binding"/>
    <property type="evidence" value="ECO:0007669"/>
    <property type="project" value="UniProtKB-ARBA"/>
</dbReference>
<gene>
    <name evidence="5" type="ORF">FAZ69_00915</name>
</gene>
<dbReference type="SUPFAM" id="SSF53822">
    <property type="entry name" value="Periplasmic binding protein-like I"/>
    <property type="match status" value="1"/>
</dbReference>
<evidence type="ECO:0000256" key="3">
    <source>
        <dbReference type="ARBA" id="ARBA00022729"/>
    </source>
</evidence>
<dbReference type="Pfam" id="PF13407">
    <property type="entry name" value="Peripla_BP_4"/>
    <property type="match status" value="1"/>
</dbReference>
<protein>
    <submittedName>
        <fullName evidence="5">Sugar ABC transporter substrate-binding protein</fullName>
    </submittedName>
</protein>
<evidence type="ECO:0000313" key="6">
    <source>
        <dbReference type="Proteomes" id="UP000305539"/>
    </source>
</evidence>
<dbReference type="OrthoDB" id="9769193at2"/>
<dbReference type="EMBL" id="SWJE01000001">
    <property type="protein sequence ID" value="TKC92284.1"/>
    <property type="molecule type" value="Genomic_DNA"/>
</dbReference>
<dbReference type="PANTHER" id="PTHR46847:SF1">
    <property type="entry name" value="D-ALLOSE-BINDING PERIPLASMIC PROTEIN-RELATED"/>
    <property type="match status" value="1"/>
</dbReference>
<dbReference type="GO" id="GO:0030313">
    <property type="term" value="C:cell envelope"/>
    <property type="evidence" value="ECO:0007669"/>
    <property type="project" value="UniProtKB-SubCell"/>
</dbReference>
<dbReference type="InterPro" id="IPR028082">
    <property type="entry name" value="Peripla_BP_I"/>
</dbReference>
<keyword evidence="6" id="KW-1185">Reference proteome</keyword>
<comment type="similarity">
    <text evidence="2">Belongs to the bacterial solute-binding protein 2 family.</text>
</comment>
<evidence type="ECO:0000256" key="2">
    <source>
        <dbReference type="ARBA" id="ARBA00007639"/>
    </source>
</evidence>